<dbReference type="AlphaFoldDB" id="A0A5M3Z3A5"/>
<dbReference type="Gene3D" id="3.10.450.50">
    <property type="match status" value="1"/>
</dbReference>
<dbReference type="OrthoDB" id="2896390at2759"/>
<gene>
    <name evidence="1" type="ORF">ATEIFO6365_0001015000</name>
</gene>
<dbReference type="EMBL" id="BLJY01000001">
    <property type="protein sequence ID" value="GFF11927.1"/>
    <property type="molecule type" value="Genomic_DNA"/>
</dbReference>
<evidence type="ECO:0000313" key="1">
    <source>
        <dbReference type="EMBL" id="GFF11927.1"/>
    </source>
</evidence>
<dbReference type="SUPFAM" id="SSF54427">
    <property type="entry name" value="NTF2-like"/>
    <property type="match status" value="1"/>
</dbReference>
<accession>A0A5M3Z3A5</accession>
<comment type="caution">
    <text evidence="1">The sequence shown here is derived from an EMBL/GenBank/DDBJ whole genome shotgun (WGS) entry which is preliminary data.</text>
</comment>
<dbReference type="Proteomes" id="UP000452235">
    <property type="component" value="Unassembled WGS sequence"/>
</dbReference>
<keyword evidence="2" id="KW-1185">Reference proteome</keyword>
<proteinExistence type="predicted"/>
<evidence type="ECO:0000313" key="2">
    <source>
        <dbReference type="Proteomes" id="UP000452235"/>
    </source>
</evidence>
<sequence length="210" mass="23680">MGLCDTRWTQPAHVLTSTENQDPRKRLPIQSPVLRKPPKLLICHNEDRDMYRAPLRPSRLPLPVTKHARKPRAPASAEVDAVIAVVKGFLAALSTKSPVEFDKYCVRAGGMSLWPPPPMLPRFCTIGAFVEQIARVEDDIDERIWDPEVKVSELGDLAMVWAPFRGKINGVVDHVGVELFILHKFNGQWKVTGLADSCRRPTDKETQMLR</sequence>
<dbReference type="InterPro" id="IPR032710">
    <property type="entry name" value="NTF2-like_dom_sf"/>
</dbReference>
<name>A0A5M3Z3A5_ASPTE</name>
<reference evidence="1 2" key="1">
    <citation type="submission" date="2020-01" db="EMBL/GenBank/DDBJ databases">
        <title>Aspergillus terreus IFO 6365 whole genome shotgun sequence.</title>
        <authorList>
            <person name="Kanamasa S."/>
            <person name="Takahashi H."/>
        </authorList>
    </citation>
    <scope>NUCLEOTIDE SEQUENCE [LARGE SCALE GENOMIC DNA]</scope>
    <source>
        <strain evidence="1 2">IFO 6365</strain>
    </source>
</reference>
<protein>
    <submittedName>
        <fullName evidence="1">Uncharacterized protein</fullName>
    </submittedName>
</protein>
<organism evidence="1 2">
    <name type="scientific">Aspergillus terreus</name>
    <dbReference type="NCBI Taxonomy" id="33178"/>
    <lineage>
        <taxon>Eukaryota</taxon>
        <taxon>Fungi</taxon>
        <taxon>Dikarya</taxon>
        <taxon>Ascomycota</taxon>
        <taxon>Pezizomycotina</taxon>
        <taxon>Eurotiomycetes</taxon>
        <taxon>Eurotiomycetidae</taxon>
        <taxon>Eurotiales</taxon>
        <taxon>Aspergillaceae</taxon>
        <taxon>Aspergillus</taxon>
        <taxon>Aspergillus subgen. Circumdati</taxon>
    </lineage>
</organism>